<dbReference type="Proteomes" id="UP000020529">
    <property type="component" value="Unassembled WGS sequence"/>
</dbReference>
<sequence length="51" mass="6206">MRFLTKSEKRATKSCLIIKTDHKKEIKQESPAFLMKNRTFFIQRYPIIYRA</sequence>
<accession>A0A015TRD1</accession>
<dbReference type="AlphaFoldDB" id="A0A015TRD1"/>
<proteinExistence type="predicted"/>
<evidence type="ECO:0000313" key="2">
    <source>
        <dbReference type="Proteomes" id="UP000020529"/>
    </source>
</evidence>
<reference evidence="1 2" key="1">
    <citation type="submission" date="2014-02" db="EMBL/GenBank/DDBJ databases">
        <authorList>
            <person name="Sears C."/>
            <person name="Carroll K."/>
            <person name="Sack B.R."/>
            <person name="Qadri F."/>
            <person name="Myers L.L."/>
            <person name="Chung G.-T."/>
            <person name="Escheverria P."/>
            <person name="Fraser C.M."/>
            <person name="Sadzewicz L."/>
            <person name="Shefchek K.A."/>
            <person name="Tallon L."/>
            <person name="Das S.P."/>
            <person name="Daugherty S."/>
            <person name="Mongodin E.F."/>
        </authorList>
    </citation>
    <scope>NUCLEOTIDE SEQUENCE [LARGE SCALE GENOMIC DNA]</scope>
    <source>
        <strain evidence="2">3988T(B)14</strain>
    </source>
</reference>
<dbReference type="EMBL" id="JGCY01000372">
    <property type="protein sequence ID" value="EXY73156.1"/>
    <property type="molecule type" value="Genomic_DNA"/>
</dbReference>
<name>A0A015TRD1_BACFG</name>
<protein>
    <submittedName>
        <fullName evidence="1">Uncharacterized protein</fullName>
    </submittedName>
</protein>
<organism evidence="1 2">
    <name type="scientific">Bacteroides fragilis str. 3988T(B)14</name>
    <dbReference type="NCBI Taxonomy" id="1339315"/>
    <lineage>
        <taxon>Bacteria</taxon>
        <taxon>Pseudomonadati</taxon>
        <taxon>Bacteroidota</taxon>
        <taxon>Bacteroidia</taxon>
        <taxon>Bacteroidales</taxon>
        <taxon>Bacteroidaceae</taxon>
        <taxon>Bacteroides</taxon>
    </lineage>
</organism>
<gene>
    <name evidence="1" type="ORF">M124_3068</name>
</gene>
<evidence type="ECO:0000313" key="1">
    <source>
        <dbReference type="EMBL" id="EXY73156.1"/>
    </source>
</evidence>
<comment type="caution">
    <text evidence="1">The sequence shown here is derived from an EMBL/GenBank/DDBJ whole genome shotgun (WGS) entry which is preliminary data.</text>
</comment>